<accession>A0A8S1VWV3</accession>
<sequence>MTYQCQKNMKLNKCFIIDVFGKLLLFSKEKHIRKTKLMEIMNIEDINPLQANCNNNHKQNFKKIYELTKYLKNQEIKKISLRNPYKIPLNNYHSPPQINLSCLQEPSNILQRIILQMQNLIMINSEIKGIIYCQQKYIFKCMHYMTIWISRVNHQQLIEKALSKVDFFFLQHRQYLQQKYY</sequence>
<name>A0A8S1VWV3_PAROT</name>
<evidence type="ECO:0000313" key="2">
    <source>
        <dbReference type="Proteomes" id="UP000683925"/>
    </source>
</evidence>
<gene>
    <name evidence="1" type="ORF">POCTA_138.1.T0740236</name>
</gene>
<proteinExistence type="predicted"/>
<dbReference type="EMBL" id="CAJJDP010000073">
    <property type="protein sequence ID" value="CAD8180259.1"/>
    <property type="molecule type" value="Genomic_DNA"/>
</dbReference>
<keyword evidence="2" id="KW-1185">Reference proteome</keyword>
<protein>
    <submittedName>
        <fullName evidence="1">Uncharacterized protein</fullName>
    </submittedName>
</protein>
<dbReference type="Proteomes" id="UP000683925">
    <property type="component" value="Unassembled WGS sequence"/>
</dbReference>
<dbReference type="OrthoDB" id="10622341at2759"/>
<evidence type="ECO:0000313" key="1">
    <source>
        <dbReference type="EMBL" id="CAD8180259.1"/>
    </source>
</evidence>
<organism evidence="1 2">
    <name type="scientific">Paramecium octaurelia</name>
    <dbReference type="NCBI Taxonomy" id="43137"/>
    <lineage>
        <taxon>Eukaryota</taxon>
        <taxon>Sar</taxon>
        <taxon>Alveolata</taxon>
        <taxon>Ciliophora</taxon>
        <taxon>Intramacronucleata</taxon>
        <taxon>Oligohymenophorea</taxon>
        <taxon>Peniculida</taxon>
        <taxon>Parameciidae</taxon>
        <taxon>Paramecium</taxon>
    </lineage>
</organism>
<dbReference type="AlphaFoldDB" id="A0A8S1VWV3"/>
<reference evidence="1" key="1">
    <citation type="submission" date="2021-01" db="EMBL/GenBank/DDBJ databases">
        <authorList>
            <consortium name="Genoscope - CEA"/>
            <person name="William W."/>
        </authorList>
    </citation>
    <scope>NUCLEOTIDE SEQUENCE</scope>
</reference>
<comment type="caution">
    <text evidence="1">The sequence shown here is derived from an EMBL/GenBank/DDBJ whole genome shotgun (WGS) entry which is preliminary data.</text>
</comment>